<dbReference type="PANTHER" id="PTHR13798">
    <property type="entry name" value="RNA BINDING MOTIF RBM PROTEIN -RELATED"/>
    <property type="match status" value="1"/>
</dbReference>
<dbReference type="GO" id="GO:0003727">
    <property type="term" value="F:single-stranded RNA binding"/>
    <property type="evidence" value="ECO:0007669"/>
    <property type="project" value="TreeGrafter"/>
</dbReference>
<evidence type="ECO:0000256" key="2">
    <source>
        <dbReference type="ARBA" id="ARBA00022884"/>
    </source>
</evidence>
<protein>
    <recommendedName>
        <fullName evidence="6">RRM domain-containing protein</fullName>
    </recommendedName>
</protein>
<dbReference type="InterPro" id="IPR052285">
    <property type="entry name" value="NEXT_complex_subunit"/>
</dbReference>
<dbReference type="SMART" id="SM00360">
    <property type="entry name" value="RRM"/>
    <property type="match status" value="1"/>
</dbReference>
<dbReference type="InterPro" id="IPR035979">
    <property type="entry name" value="RBD_domain_sf"/>
</dbReference>
<proteinExistence type="predicted"/>
<evidence type="ECO:0000313" key="7">
    <source>
        <dbReference type="EMBL" id="KAG8187430.1"/>
    </source>
</evidence>
<dbReference type="GO" id="GO:0005654">
    <property type="term" value="C:nucleoplasm"/>
    <property type="evidence" value="ECO:0007669"/>
    <property type="project" value="UniProtKB-SubCell"/>
</dbReference>
<name>A0AAV6UVB6_9ARAC</name>
<keyword evidence="3" id="KW-0539">Nucleus</keyword>
<accession>A0AAV6UVB6</accession>
<feature type="region of interest" description="Disordered" evidence="5">
    <location>
        <begin position="99"/>
        <end position="145"/>
    </location>
</feature>
<sequence>MDEKEQTLYCGNLSEKVTEDLLYELFLQAGPLESVSIPKDKDGRQKNFGFVKFKHSVSVQYAVALMDGVALFGRILRLDVRSGSANAFNPFLEKLREYQRMSQRTHRSSQRDSGRQDSRRHDSRNDSRQDIGSRGGPSASYGGFSQQYMMPQSMQNLPQGYPMNYGGYPASNQWSQFR</sequence>
<dbReference type="CDD" id="cd12336">
    <property type="entry name" value="RRM_RBM7_like"/>
    <property type="match status" value="1"/>
</dbReference>
<evidence type="ECO:0000256" key="1">
    <source>
        <dbReference type="ARBA" id="ARBA00004642"/>
    </source>
</evidence>
<evidence type="ECO:0000256" key="4">
    <source>
        <dbReference type="PROSITE-ProRule" id="PRU00176"/>
    </source>
</evidence>
<gene>
    <name evidence="7" type="ORF">JTE90_009503</name>
</gene>
<comment type="caution">
    <text evidence="7">The sequence shown here is derived from an EMBL/GenBank/DDBJ whole genome shotgun (WGS) entry which is preliminary data.</text>
</comment>
<evidence type="ECO:0000256" key="3">
    <source>
        <dbReference type="ARBA" id="ARBA00023242"/>
    </source>
</evidence>
<dbReference type="Proteomes" id="UP000827092">
    <property type="component" value="Unassembled WGS sequence"/>
</dbReference>
<dbReference type="Pfam" id="PF00076">
    <property type="entry name" value="RRM_1"/>
    <property type="match status" value="1"/>
</dbReference>
<dbReference type="InterPro" id="IPR012677">
    <property type="entry name" value="Nucleotide-bd_a/b_plait_sf"/>
</dbReference>
<dbReference type="InterPro" id="IPR000504">
    <property type="entry name" value="RRM_dom"/>
</dbReference>
<dbReference type="GO" id="GO:0000381">
    <property type="term" value="P:regulation of alternative mRNA splicing, via spliceosome"/>
    <property type="evidence" value="ECO:0007669"/>
    <property type="project" value="TreeGrafter"/>
</dbReference>
<evidence type="ECO:0000256" key="5">
    <source>
        <dbReference type="SAM" id="MobiDB-lite"/>
    </source>
</evidence>
<keyword evidence="2 4" id="KW-0694">RNA-binding</keyword>
<dbReference type="SUPFAM" id="SSF54928">
    <property type="entry name" value="RNA-binding domain, RBD"/>
    <property type="match status" value="1"/>
</dbReference>
<evidence type="ECO:0000313" key="8">
    <source>
        <dbReference type="Proteomes" id="UP000827092"/>
    </source>
</evidence>
<feature type="domain" description="RRM" evidence="6">
    <location>
        <begin position="6"/>
        <end position="83"/>
    </location>
</feature>
<feature type="compositionally biased region" description="Basic and acidic residues" evidence="5">
    <location>
        <begin position="109"/>
        <end position="131"/>
    </location>
</feature>
<reference evidence="7 8" key="1">
    <citation type="journal article" date="2022" name="Nat. Ecol. Evol.">
        <title>A masculinizing supergene underlies an exaggerated male reproductive morph in a spider.</title>
        <authorList>
            <person name="Hendrickx F."/>
            <person name="De Corte Z."/>
            <person name="Sonet G."/>
            <person name="Van Belleghem S.M."/>
            <person name="Kostlbacher S."/>
            <person name="Vangestel C."/>
        </authorList>
    </citation>
    <scope>NUCLEOTIDE SEQUENCE [LARGE SCALE GENOMIC DNA]</scope>
    <source>
        <strain evidence="7">W744_W776</strain>
    </source>
</reference>
<comment type="subcellular location">
    <subcellularLocation>
        <location evidence="1">Nucleus</location>
        <location evidence="1">Nucleoplasm</location>
    </subcellularLocation>
</comment>
<organism evidence="7 8">
    <name type="scientific">Oedothorax gibbosus</name>
    <dbReference type="NCBI Taxonomy" id="931172"/>
    <lineage>
        <taxon>Eukaryota</taxon>
        <taxon>Metazoa</taxon>
        <taxon>Ecdysozoa</taxon>
        <taxon>Arthropoda</taxon>
        <taxon>Chelicerata</taxon>
        <taxon>Arachnida</taxon>
        <taxon>Araneae</taxon>
        <taxon>Araneomorphae</taxon>
        <taxon>Entelegynae</taxon>
        <taxon>Araneoidea</taxon>
        <taxon>Linyphiidae</taxon>
        <taxon>Erigoninae</taxon>
        <taxon>Oedothorax</taxon>
    </lineage>
</organism>
<dbReference type="PROSITE" id="PS50102">
    <property type="entry name" value="RRM"/>
    <property type="match status" value="1"/>
</dbReference>
<dbReference type="AlphaFoldDB" id="A0AAV6UVB6"/>
<dbReference type="Gene3D" id="3.30.70.330">
    <property type="match status" value="1"/>
</dbReference>
<keyword evidence="8" id="KW-1185">Reference proteome</keyword>
<evidence type="ECO:0000259" key="6">
    <source>
        <dbReference type="PROSITE" id="PS50102"/>
    </source>
</evidence>
<dbReference type="PANTHER" id="PTHR13798:SF11">
    <property type="entry name" value="RNA-BINDING PROTEIN 7-RELATED"/>
    <property type="match status" value="1"/>
</dbReference>
<dbReference type="EMBL" id="JAFNEN010000272">
    <property type="protein sequence ID" value="KAG8187430.1"/>
    <property type="molecule type" value="Genomic_DNA"/>
</dbReference>